<dbReference type="RefSeq" id="WP_286052272.1">
    <property type="nucleotide sequence ID" value="NZ_JASVWF010000002.1"/>
</dbReference>
<name>A0ABT7M5V0_9PSEU</name>
<evidence type="ECO:0000259" key="3">
    <source>
        <dbReference type="Pfam" id="PF03446"/>
    </source>
</evidence>
<keyword evidence="2" id="KW-0560">Oxidoreductase</keyword>
<feature type="domain" description="Phosphogluconate dehydrogenase NAD-binding putative C-terminal" evidence="4">
    <location>
        <begin position="180"/>
        <end position="248"/>
    </location>
</feature>
<reference evidence="5 6" key="1">
    <citation type="submission" date="2023-06" db="EMBL/GenBank/DDBJ databases">
        <title>Actinomycetospora Odt1-22.</title>
        <authorList>
            <person name="Supong K."/>
        </authorList>
    </citation>
    <scope>NUCLEOTIDE SEQUENCE [LARGE SCALE GENOMIC DNA]</scope>
    <source>
        <strain evidence="5 6">Odt1-22</strain>
    </source>
</reference>
<evidence type="ECO:0000259" key="4">
    <source>
        <dbReference type="Pfam" id="PF09130"/>
    </source>
</evidence>
<evidence type="ECO:0000256" key="1">
    <source>
        <dbReference type="ARBA" id="ARBA00009080"/>
    </source>
</evidence>
<gene>
    <name evidence="5" type="ORF">QRT03_08730</name>
</gene>
<dbReference type="EMBL" id="JASVWF010000002">
    <property type="protein sequence ID" value="MDL5156036.1"/>
    <property type="molecule type" value="Genomic_DNA"/>
</dbReference>
<dbReference type="InterPro" id="IPR015814">
    <property type="entry name" value="Pgluconate_DH_NAD-bd_C"/>
</dbReference>
<accession>A0ABT7M5V0</accession>
<comment type="caution">
    <text evidence="5">The sequence shown here is derived from an EMBL/GenBank/DDBJ whole genome shotgun (WGS) entry which is preliminary data.</text>
</comment>
<sequence>MSGLRIAVLGLGEAGGEIARDLVAAGADVRGFDPRVPAGPGIEGRTDEADAVRDAEVVLSVNSSHDAIPALTNALPALGAGTIWADLNTASPGTKAALAVATDAPVVDVALMSPVPGKGLRTPMLVSGEGAERYADLLRPLGADVVVQPGSAGTAISRKLLRSVFYKGLAAAVVEALAGAEAAGCADWLAANVSAELAGFDEHALTRLVEGTHRHARRRADEMAAAAEQLRELGVEPRAATAAHDLLAALRDAPGGTA</sequence>
<dbReference type="SUPFAM" id="SSF51735">
    <property type="entry name" value="NAD(P)-binding Rossmann-fold domains"/>
    <property type="match status" value="1"/>
</dbReference>
<dbReference type="InterPro" id="IPR006115">
    <property type="entry name" value="6PGDH_NADP-bd"/>
</dbReference>
<dbReference type="Pfam" id="PF03446">
    <property type="entry name" value="NAD_binding_2"/>
    <property type="match status" value="1"/>
</dbReference>
<evidence type="ECO:0000313" key="5">
    <source>
        <dbReference type="EMBL" id="MDL5156036.1"/>
    </source>
</evidence>
<protein>
    <submittedName>
        <fullName evidence="5">DUF1932 domain-containing protein</fullName>
    </submittedName>
</protein>
<organism evidence="5 6">
    <name type="scientific">Actinomycetospora termitidis</name>
    <dbReference type="NCBI Taxonomy" id="3053470"/>
    <lineage>
        <taxon>Bacteria</taxon>
        <taxon>Bacillati</taxon>
        <taxon>Actinomycetota</taxon>
        <taxon>Actinomycetes</taxon>
        <taxon>Pseudonocardiales</taxon>
        <taxon>Pseudonocardiaceae</taxon>
        <taxon>Actinomycetospora</taxon>
    </lineage>
</organism>
<evidence type="ECO:0000313" key="6">
    <source>
        <dbReference type="Proteomes" id="UP001231924"/>
    </source>
</evidence>
<dbReference type="InterPro" id="IPR008927">
    <property type="entry name" value="6-PGluconate_DH-like_C_sf"/>
</dbReference>
<comment type="similarity">
    <text evidence="1">Belongs to the HIBADH-related family.</text>
</comment>
<dbReference type="SUPFAM" id="SSF48179">
    <property type="entry name" value="6-phosphogluconate dehydrogenase C-terminal domain-like"/>
    <property type="match status" value="1"/>
</dbReference>
<keyword evidence="6" id="KW-1185">Reference proteome</keyword>
<feature type="domain" description="6-phosphogluconate dehydrogenase NADP-binding" evidence="3">
    <location>
        <begin position="5"/>
        <end position="102"/>
    </location>
</feature>
<dbReference type="Gene3D" id="1.10.1040.10">
    <property type="entry name" value="N-(1-d-carboxylethyl)-l-norvaline Dehydrogenase, domain 2"/>
    <property type="match status" value="1"/>
</dbReference>
<proteinExistence type="inferred from homology"/>
<dbReference type="Proteomes" id="UP001231924">
    <property type="component" value="Unassembled WGS sequence"/>
</dbReference>
<dbReference type="Pfam" id="PF09130">
    <property type="entry name" value="DUF1932"/>
    <property type="match status" value="1"/>
</dbReference>
<dbReference type="Gene3D" id="3.40.50.720">
    <property type="entry name" value="NAD(P)-binding Rossmann-like Domain"/>
    <property type="match status" value="1"/>
</dbReference>
<dbReference type="InterPro" id="IPR036291">
    <property type="entry name" value="NAD(P)-bd_dom_sf"/>
</dbReference>
<dbReference type="PIRSF" id="PIRSF000103">
    <property type="entry name" value="HIBADH"/>
    <property type="match status" value="1"/>
</dbReference>
<dbReference type="InterPro" id="IPR015815">
    <property type="entry name" value="HIBADH-related"/>
</dbReference>
<dbReference type="InterPro" id="IPR013328">
    <property type="entry name" value="6PGD_dom2"/>
</dbReference>
<evidence type="ECO:0000256" key="2">
    <source>
        <dbReference type="ARBA" id="ARBA00023002"/>
    </source>
</evidence>